<dbReference type="InterPro" id="IPR012677">
    <property type="entry name" value="Nucleotide-bd_a/b_plait_sf"/>
</dbReference>
<reference evidence="10 11" key="1">
    <citation type="journal article" date="2016" name="Mol. Biol. Evol.">
        <title>Comparative Genomics of Early-Diverging Mushroom-Forming Fungi Provides Insights into the Origins of Lignocellulose Decay Capabilities.</title>
        <authorList>
            <person name="Nagy L.G."/>
            <person name="Riley R."/>
            <person name="Tritt A."/>
            <person name="Adam C."/>
            <person name="Daum C."/>
            <person name="Floudas D."/>
            <person name="Sun H."/>
            <person name="Yadav J.S."/>
            <person name="Pangilinan J."/>
            <person name="Larsson K.H."/>
            <person name="Matsuura K."/>
            <person name="Barry K."/>
            <person name="Labutti K."/>
            <person name="Kuo R."/>
            <person name="Ohm R.A."/>
            <person name="Bhattacharya S.S."/>
            <person name="Shirouzu T."/>
            <person name="Yoshinaga Y."/>
            <person name="Martin F.M."/>
            <person name="Grigoriev I.V."/>
            <person name="Hibbett D.S."/>
        </authorList>
    </citation>
    <scope>NUCLEOTIDE SEQUENCE [LARGE SCALE GENOMIC DNA]</scope>
    <source>
        <strain evidence="10 11">93-53</strain>
    </source>
</reference>
<feature type="compositionally biased region" description="Acidic residues" evidence="8">
    <location>
        <begin position="80"/>
        <end position="91"/>
    </location>
</feature>
<feature type="compositionally biased region" description="Basic and acidic residues" evidence="8">
    <location>
        <begin position="602"/>
        <end position="614"/>
    </location>
</feature>
<dbReference type="EMBL" id="KV427606">
    <property type="protein sequence ID" value="KZT11964.1"/>
    <property type="molecule type" value="Genomic_DNA"/>
</dbReference>
<feature type="region of interest" description="Disordered" evidence="8">
    <location>
        <begin position="26"/>
        <end position="184"/>
    </location>
</feature>
<accession>A0A165HNC8</accession>
<sequence length="632" mass="70171">MSLSSLLLHKGKDAAIDKGLDNIFQSTTGLSTSASSQPNASLQRESPKLDKKRKSREAAHAPVDKREKSKRRKTRKVADEDSQENPPEDQQEEHSSTSKPSTSAASKARRVRPETAGSDEDSDDSEKPAFKSTSNPAQQHESSDGDSDDEGHSSELVHESLAKGSRTRSLNGRRAKTKYVPLEETSEQRNARTIFVGNVPVDVVKSRPLQKQFKRHILSFVSSAKIESLRFRSVAFQSPTAELPTLDDNTKGEKGKGKATFGKEKEGRQHDRERAASWRVARGQEDAEEERSKKTFLTPKEKKRIAFIKHEIHSAADAVNAFVVFAHPPPPVADGKHAVTSHNAIIDPYEAARLAVERGDGSVFMAHTIRVDRVGKGDEVGNSAVVADPKATVFVGNLDFASNEEDLRAFFEALAMEERGPPEERENEESEDEEGDEDEGNAVKPRTWVKRVRIIRDKDTQLGKGFAYVQFADRECVDEILALDETRLKFAKRKLRVQRCKTVPGSVKITPKHSRSAVSSSSSAHLKHPSVPFTPSSLPKGDPSLGTKISHLPKEERKKVKAADAERVARRLAKKQAKLLAEKGVKMRAGKERMRERRRPTERKDKASGKEKSKSKGRIRSGKSIARMNTKK</sequence>
<feature type="domain" description="RRM" evidence="9">
    <location>
        <begin position="391"/>
        <end position="502"/>
    </location>
</feature>
<dbReference type="RefSeq" id="XP_040769612.1">
    <property type="nucleotide sequence ID" value="XM_040907714.1"/>
</dbReference>
<dbReference type="AlphaFoldDB" id="A0A165HNC8"/>
<evidence type="ECO:0000256" key="4">
    <source>
        <dbReference type="ARBA" id="ARBA00015520"/>
    </source>
</evidence>
<evidence type="ECO:0000256" key="3">
    <source>
        <dbReference type="ARBA" id="ARBA00007077"/>
    </source>
</evidence>
<dbReference type="OrthoDB" id="442677at2759"/>
<feature type="compositionally biased region" description="Basic and acidic residues" evidence="8">
    <location>
        <begin position="150"/>
        <end position="161"/>
    </location>
</feature>
<dbReference type="Proteomes" id="UP000076871">
    <property type="component" value="Unassembled WGS sequence"/>
</dbReference>
<dbReference type="SUPFAM" id="SSF54928">
    <property type="entry name" value="RNA-binding domain, RBD"/>
    <property type="match status" value="1"/>
</dbReference>
<keyword evidence="11" id="KW-1185">Reference proteome</keyword>
<evidence type="ECO:0000313" key="11">
    <source>
        <dbReference type="Proteomes" id="UP000076871"/>
    </source>
</evidence>
<feature type="region of interest" description="Disordered" evidence="8">
    <location>
        <begin position="242"/>
        <end position="294"/>
    </location>
</feature>
<evidence type="ECO:0000313" key="10">
    <source>
        <dbReference type="EMBL" id="KZT11964.1"/>
    </source>
</evidence>
<feature type="compositionally biased region" description="Basic and acidic residues" evidence="8">
    <location>
        <begin position="552"/>
        <end position="569"/>
    </location>
</feature>
<dbReference type="Pfam" id="PF00076">
    <property type="entry name" value="RRM_1"/>
    <property type="match status" value="1"/>
</dbReference>
<dbReference type="GO" id="GO:0005730">
    <property type="term" value="C:nucleolus"/>
    <property type="evidence" value="ECO:0007669"/>
    <property type="project" value="UniProtKB-SubCell"/>
</dbReference>
<protein>
    <recommendedName>
        <fullName evidence="4">Nucleolar protein 12</fullName>
    </recommendedName>
</protein>
<dbReference type="GO" id="GO:0000463">
    <property type="term" value="P:maturation of LSU-rRNA from tricistronic rRNA transcript (SSU-rRNA, 5.8S rRNA, LSU-rRNA)"/>
    <property type="evidence" value="ECO:0007669"/>
    <property type="project" value="TreeGrafter"/>
</dbReference>
<dbReference type="PANTHER" id="PTHR23236">
    <property type="entry name" value="EUKARYOTIC TRANSLATION INITIATION FACTOR 4B/4H"/>
    <property type="match status" value="1"/>
</dbReference>
<evidence type="ECO:0000256" key="6">
    <source>
        <dbReference type="ARBA" id="ARBA00023242"/>
    </source>
</evidence>
<proteinExistence type="inferred from homology"/>
<gene>
    <name evidence="10" type="ORF">LAESUDRAFT_719910</name>
</gene>
<comment type="function">
    <text evidence="1">Involved in pre-25S rRNA processing.</text>
</comment>
<evidence type="ECO:0000256" key="2">
    <source>
        <dbReference type="ARBA" id="ARBA00004604"/>
    </source>
</evidence>
<evidence type="ECO:0000256" key="8">
    <source>
        <dbReference type="SAM" id="MobiDB-lite"/>
    </source>
</evidence>
<name>A0A165HNC8_9APHY</name>
<feature type="compositionally biased region" description="Low complexity" evidence="8">
    <location>
        <begin position="97"/>
        <end position="106"/>
    </location>
</feature>
<dbReference type="InterPro" id="IPR035979">
    <property type="entry name" value="RBD_domain_sf"/>
</dbReference>
<keyword evidence="5 7" id="KW-0694">RNA-binding</keyword>
<feature type="region of interest" description="Disordered" evidence="8">
    <location>
        <begin position="416"/>
        <end position="443"/>
    </location>
</feature>
<dbReference type="PROSITE" id="PS50102">
    <property type="entry name" value="RRM"/>
    <property type="match status" value="1"/>
</dbReference>
<feature type="compositionally biased region" description="Basic and acidic residues" evidence="8">
    <location>
        <begin position="248"/>
        <end position="293"/>
    </location>
</feature>
<dbReference type="Gene3D" id="3.30.70.330">
    <property type="match status" value="1"/>
</dbReference>
<evidence type="ECO:0000259" key="9">
    <source>
        <dbReference type="PROSITE" id="PS50102"/>
    </source>
</evidence>
<comment type="similarity">
    <text evidence="3">Belongs to the RRM RBM34 family.</text>
</comment>
<evidence type="ECO:0000256" key="5">
    <source>
        <dbReference type="ARBA" id="ARBA00022884"/>
    </source>
</evidence>
<evidence type="ECO:0000256" key="1">
    <source>
        <dbReference type="ARBA" id="ARBA00002475"/>
    </source>
</evidence>
<comment type="subcellular location">
    <subcellularLocation>
        <location evidence="2">Nucleus</location>
        <location evidence="2">Nucleolus</location>
    </subcellularLocation>
</comment>
<feature type="compositionally biased region" description="Basic and acidic residues" evidence="8">
    <location>
        <begin position="56"/>
        <end position="67"/>
    </location>
</feature>
<dbReference type="STRING" id="1314785.A0A165HNC8"/>
<dbReference type="GeneID" id="63824743"/>
<dbReference type="GO" id="GO:0019843">
    <property type="term" value="F:rRNA binding"/>
    <property type="evidence" value="ECO:0007669"/>
    <property type="project" value="TreeGrafter"/>
</dbReference>
<dbReference type="PANTHER" id="PTHR23236:SF25">
    <property type="entry name" value="RNA-BINDING PROTEIN 34"/>
    <property type="match status" value="1"/>
</dbReference>
<dbReference type="InParanoid" id="A0A165HNC8"/>
<organism evidence="10 11">
    <name type="scientific">Laetiporus sulphureus 93-53</name>
    <dbReference type="NCBI Taxonomy" id="1314785"/>
    <lineage>
        <taxon>Eukaryota</taxon>
        <taxon>Fungi</taxon>
        <taxon>Dikarya</taxon>
        <taxon>Basidiomycota</taxon>
        <taxon>Agaricomycotina</taxon>
        <taxon>Agaricomycetes</taxon>
        <taxon>Polyporales</taxon>
        <taxon>Laetiporus</taxon>
    </lineage>
</organism>
<keyword evidence="6" id="KW-0539">Nucleus</keyword>
<dbReference type="SMART" id="SM00360">
    <property type="entry name" value="RRM"/>
    <property type="match status" value="1"/>
</dbReference>
<dbReference type="InterPro" id="IPR000504">
    <property type="entry name" value="RRM_dom"/>
</dbReference>
<evidence type="ECO:0000256" key="7">
    <source>
        <dbReference type="PROSITE-ProRule" id="PRU00176"/>
    </source>
</evidence>
<feature type="compositionally biased region" description="Acidic residues" evidence="8">
    <location>
        <begin position="425"/>
        <end position="440"/>
    </location>
</feature>
<feature type="compositionally biased region" description="Basic and acidic residues" evidence="8">
    <location>
        <begin position="580"/>
        <end position="595"/>
    </location>
</feature>
<feature type="region of interest" description="Disordered" evidence="8">
    <location>
        <begin position="512"/>
        <end position="632"/>
    </location>
</feature>
<feature type="compositionally biased region" description="Polar residues" evidence="8">
    <location>
        <begin position="26"/>
        <end position="44"/>
    </location>
</feature>